<dbReference type="SUPFAM" id="SSF161084">
    <property type="entry name" value="MAPEG domain-like"/>
    <property type="match status" value="1"/>
</dbReference>
<evidence type="ECO:0000256" key="2">
    <source>
        <dbReference type="ARBA" id="ARBA00022692"/>
    </source>
</evidence>
<keyword evidence="4 5" id="KW-0472">Membrane</keyword>
<proteinExistence type="predicted"/>
<keyword evidence="2 5" id="KW-0812">Transmembrane</keyword>
<dbReference type="PANTHER" id="PTHR10250">
    <property type="entry name" value="MICROSOMAL GLUTATHIONE S-TRANSFERASE"/>
    <property type="match status" value="1"/>
</dbReference>
<keyword evidence="3 5" id="KW-1133">Transmembrane helix</keyword>
<dbReference type="GO" id="GO:0004602">
    <property type="term" value="F:glutathione peroxidase activity"/>
    <property type="evidence" value="ECO:0007669"/>
    <property type="project" value="TreeGrafter"/>
</dbReference>
<protein>
    <submittedName>
        <fullName evidence="6">MAPEG family protein</fullName>
    </submittedName>
</protein>
<dbReference type="InterPro" id="IPR001129">
    <property type="entry name" value="Membr-assoc_MAPEG"/>
</dbReference>
<organism evidence="6">
    <name type="scientific">Woronichinia naegeliana WA131</name>
    <dbReference type="NCBI Taxonomy" id="2824559"/>
    <lineage>
        <taxon>Bacteria</taxon>
        <taxon>Bacillati</taxon>
        <taxon>Cyanobacteriota</taxon>
        <taxon>Cyanophyceae</taxon>
        <taxon>Synechococcales</taxon>
        <taxon>Coelosphaeriaceae</taxon>
        <taxon>Woronichinia</taxon>
    </lineage>
</organism>
<evidence type="ECO:0000313" key="6">
    <source>
        <dbReference type="EMBL" id="UXE62097.1"/>
    </source>
</evidence>
<dbReference type="GO" id="GO:0006691">
    <property type="term" value="P:leukotriene metabolic process"/>
    <property type="evidence" value="ECO:0007669"/>
    <property type="project" value="UniProtKB-ARBA"/>
</dbReference>
<dbReference type="Proteomes" id="UP001065613">
    <property type="component" value="Chromosome"/>
</dbReference>
<feature type="transmembrane region" description="Helical" evidence="5">
    <location>
        <begin position="106"/>
        <end position="132"/>
    </location>
</feature>
<dbReference type="Gene3D" id="1.20.120.550">
    <property type="entry name" value="Membrane associated eicosanoid/glutathione metabolism-like domain"/>
    <property type="match status" value="1"/>
</dbReference>
<dbReference type="AlphaFoldDB" id="A0A977PWZ4"/>
<gene>
    <name evidence="6" type="ORF">KA717_04365</name>
</gene>
<dbReference type="InterPro" id="IPR023352">
    <property type="entry name" value="MAPEG-like_dom_sf"/>
</dbReference>
<feature type="transmembrane region" description="Helical" evidence="5">
    <location>
        <begin position="6"/>
        <end position="27"/>
    </location>
</feature>
<evidence type="ECO:0000256" key="5">
    <source>
        <dbReference type="SAM" id="Phobius"/>
    </source>
</evidence>
<sequence>MNNTTYLLPSLVTVLTLLVYQVLVINVGRARAKYKVMPPATSGDENFERVLRVQQNTLEQLVAFLPALWLFSFYVSPVWGAAIGAGWVIGRIVYAWGYYQAAEKRIAGFAMSSLSGLTLLFGALVGIGWTIFHS</sequence>
<accession>A0A977PWZ4</accession>
<dbReference type="GO" id="GO:0004364">
    <property type="term" value="F:glutathione transferase activity"/>
    <property type="evidence" value="ECO:0007669"/>
    <property type="project" value="TreeGrafter"/>
</dbReference>
<evidence type="ECO:0000256" key="4">
    <source>
        <dbReference type="ARBA" id="ARBA00023136"/>
    </source>
</evidence>
<dbReference type="KEGG" id="wna:KA717_04365"/>
<dbReference type="InterPro" id="IPR050997">
    <property type="entry name" value="MAPEG"/>
</dbReference>
<evidence type="ECO:0000256" key="1">
    <source>
        <dbReference type="ARBA" id="ARBA00004141"/>
    </source>
</evidence>
<evidence type="ECO:0000256" key="3">
    <source>
        <dbReference type="ARBA" id="ARBA00022989"/>
    </source>
</evidence>
<dbReference type="PANTHER" id="PTHR10250:SF15">
    <property type="entry name" value="MICROSOMAL GLUTATHIONE S-TRANSFERASE-RELATED"/>
    <property type="match status" value="1"/>
</dbReference>
<comment type="subcellular location">
    <subcellularLocation>
        <location evidence="1">Membrane</location>
        <topology evidence="1">Multi-pass membrane protein</topology>
    </subcellularLocation>
</comment>
<name>A0A977PWZ4_9CYAN</name>
<reference evidence="6" key="1">
    <citation type="submission" date="2021-04" db="EMBL/GenBank/DDBJ databases">
        <title>Genome sequence of Woronichinia naegeliana from Washington state freshwater lake bloom.</title>
        <authorList>
            <person name="Dreher T.W."/>
        </authorList>
    </citation>
    <scope>NUCLEOTIDE SEQUENCE</scope>
    <source>
        <strain evidence="6">WA131</strain>
    </source>
</reference>
<dbReference type="Pfam" id="PF01124">
    <property type="entry name" value="MAPEG"/>
    <property type="match status" value="1"/>
</dbReference>
<dbReference type="GO" id="GO:0016020">
    <property type="term" value="C:membrane"/>
    <property type="evidence" value="ECO:0007669"/>
    <property type="project" value="UniProtKB-SubCell"/>
</dbReference>
<dbReference type="EMBL" id="CP073041">
    <property type="protein sequence ID" value="UXE62097.1"/>
    <property type="molecule type" value="Genomic_DNA"/>
</dbReference>